<accession>A0A9X1X4D4</accession>
<dbReference type="RefSeq" id="WP_245129211.1">
    <property type="nucleotide sequence ID" value="NZ_JALJEJ010000002.1"/>
</dbReference>
<organism evidence="1 2">
    <name type="scientific">Mucilaginibacter straminoryzae</name>
    <dbReference type="NCBI Taxonomy" id="2932774"/>
    <lineage>
        <taxon>Bacteria</taxon>
        <taxon>Pseudomonadati</taxon>
        <taxon>Bacteroidota</taxon>
        <taxon>Sphingobacteriia</taxon>
        <taxon>Sphingobacteriales</taxon>
        <taxon>Sphingobacteriaceae</taxon>
        <taxon>Mucilaginibacter</taxon>
    </lineage>
</organism>
<evidence type="ECO:0000313" key="2">
    <source>
        <dbReference type="Proteomes" id="UP001139450"/>
    </source>
</evidence>
<proteinExistence type="predicted"/>
<dbReference type="Proteomes" id="UP001139450">
    <property type="component" value="Unassembled WGS sequence"/>
</dbReference>
<keyword evidence="2" id="KW-1185">Reference proteome</keyword>
<protein>
    <submittedName>
        <fullName evidence="1">Uncharacterized protein</fullName>
    </submittedName>
</protein>
<name>A0A9X1X4D4_9SPHI</name>
<gene>
    <name evidence="1" type="ORF">MUY27_06655</name>
</gene>
<sequence>MTDVQFRELMAALRQHQSLLSDIQTELAYLNKNVDEAKISKSLKEINENLEIIGDKISE</sequence>
<reference evidence="1" key="1">
    <citation type="submission" date="2022-04" db="EMBL/GenBank/DDBJ databases">
        <title>Mucilaginibacter sp. RS28 isolated from freshwater.</title>
        <authorList>
            <person name="Ko S.-R."/>
        </authorList>
    </citation>
    <scope>NUCLEOTIDE SEQUENCE</scope>
    <source>
        <strain evidence="1">RS28</strain>
    </source>
</reference>
<dbReference type="AlphaFoldDB" id="A0A9X1X4D4"/>
<comment type="caution">
    <text evidence="1">The sequence shown here is derived from an EMBL/GenBank/DDBJ whole genome shotgun (WGS) entry which is preliminary data.</text>
</comment>
<evidence type="ECO:0000313" key="1">
    <source>
        <dbReference type="EMBL" id="MCJ8209383.1"/>
    </source>
</evidence>
<dbReference type="EMBL" id="JALJEJ010000002">
    <property type="protein sequence ID" value="MCJ8209383.1"/>
    <property type="molecule type" value="Genomic_DNA"/>
</dbReference>